<dbReference type="EMBL" id="LT629745">
    <property type="protein sequence ID" value="SDS43591.1"/>
    <property type="molecule type" value="Genomic_DNA"/>
</dbReference>
<dbReference type="STRING" id="1250231.SAMN04488552_3159"/>
<protein>
    <submittedName>
        <fullName evidence="1">Uncharacterized protein</fullName>
    </submittedName>
</protein>
<name>A0A1H1S6N6_9FLAO</name>
<dbReference type="AlphaFoldDB" id="A0A1H1S6N6"/>
<evidence type="ECO:0000313" key="1">
    <source>
        <dbReference type="EMBL" id="SDS43591.1"/>
    </source>
</evidence>
<dbReference type="Proteomes" id="UP000198858">
    <property type="component" value="Chromosome I"/>
</dbReference>
<sequence>MKELRLIFFTFSAILILLPSAVSFSHIFSDHSHKLCDNYAEHHYHEKSIDCELHHFQKNPVLELKFPEYTFDFIEYQEKLTYDYYDFLNDFEPLPFDLRGPPSFA</sequence>
<proteinExistence type="predicted"/>
<dbReference type="RefSeq" id="WP_089663685.1">
    <property type="nucleotide sequence ID" value="NZ_LT629745.1"/>
</dbReference>
<reference evidence="1 2" key="1">
    <citation type="submission" date="2016-10" db="EMBL/GenBank/DDBJ databases">
        <authorList>
            <person name="Varghese N."/>
            <person name="Submissions S."/>
        </authorList>
    </citation>
    <scope>NUCLEOTIDE SEQUENCE [LARGE SCALE GENOMIC DNA]</scope>
    <source>
        <strain evidence="1 2">Mar_2010_102</strain>
    </source>
</reference>
<evidence type="ECO:0000313" key="2">
    <source>
        <dbReference type="Proteomes" id="UP000198858"/>
    </source>
</evidence>
<accession>A0A1H1S6N6</accession>
<organism evidence="1 2">
    <name type="scientific">Christiangramia echinicola</name>
    <dbReference type="NCBI Taxonomy" id="279359"/>
    <lineage>
        <taxon>Bacteria</taxon>
        <taxon>Pseudomonadati</taxon>
        <taxon>Bacteroidota</taxon>
        <taxon>Flavobacteriia</taxon>
        <taxon>Flavobacteriales</taxon>
        <taxon>Flavobacteriaceae</taxon>
        <taxon>Christiangramia</taxon>
    </lineage>
</organism>
<keyword evidence="2" id="KW-1185">Reference proteome</keyword>
<gene>
    <name evidence="1" type="ORF">SAMN04488552_3159</name>
</gene>